<comment type="caution">
    <text evidence="6">The sequence shown here is derived from an EMBL/GenBank/DDBJ whole genome shotgun (WGS) entry which is preliminary data.</text>
</comment>
<reference evidence="6" key="1">
    <citation type="submission" date="2021-03" db="EMBL/GenBank/DDBJ databases">
        <title>Whole genome sequence of Jiella sp. CQZ9-1.</title>
        <authorList>
            <person name="Tuo L."/>
        </authorList>
    </citation>
    <scope>NUCLEOTIDE SEQUENCE</scope>
    <source>
        <strain evidence="6">CQZ9-1</strain>
    </source>
</reference>
<dbReference type="PIRSF" id="PIRSF006470">
    <property type="entry name" value="DctB"/>
    <property type="match status" value="1"/>
</dbReference>
<dbReference type="AlphaFoldDB" id="A0A939JX78"/>
<dbReference type="Proteomes" id="UP000664122">
    <property type="component" value="Unassembled WGS sequence"/>
</dbReference>
<dbReference type="PANTHER" id="PTHR33376:SF4">
    <property type="entry name" value="SIALIC ACID-BINDING PERIPLASMIC PROTEIN SIAP"/>
    <property type="match status" value="1"/>
</dbReference>
<proteinExistence type="inferred from homology"/>
<evidence type="ECO:0000256" key="1">
    <source>
        <dbReference type="ARBA" id="ARBA00004196"/>
    </source>
</evidence>
<dbReference type="PANTHER" id="PTHR33376">
    <property type="match status" value="1"/>
</dbReference>
<gene>
    <name evidence="6" type="ORF">J1C48_10875</name>
</gene>
<keyword evidence="7" id="KW-1185">Reference proteome</keyword>
<dbReference type="RefSeq" id="WP_207257865.1">
    <property type="nucleotide sequence ID" value="NZ_JAFMPP010000008.1"/>
</dbReference>
<evidence type="ECO:0000313" key="7">
    <source>
        <dbReference type="Proteomes" id="UP000664122"/>
    </source>
</evidence>
<dbReference type="GO" id="GO:0030288">
    <property type="term" value="C:outer membrane-bounded periplasmic space"/>
    <property type="evidence" value="ECO:0007669"/>
    <property type="project" value="InterPro"/>
</dbReference>
<name>A0A939JX78_9HYPH</name>
<organism evidence="6 7">
    <name type="scientific">Jiella flava</name>
    <dbReference type="NCBI Taxonomy" id="2816857"/>
    <lineage>
        <taxon>Bacteria</taxon>
        <taxon>Pseudomonadati</taxon>
        <taxon>Pseudomonadota</taxon>
        <taxon>Alphaproteobacteria</taxon>
        <taxon>Hyphomicrobiales</taxon>
        <taxon>Aurantimonadaceae</taxon>
        <taxon>Jiella</taxon>
    </lineage>
</organism>
<feature type="signal peptide" evidence="5">
    <location>
        <begin position="1"/>
        <end position="23"/>
    </location>
</feature>
<dbReference type="InterPro" id="IPR038404">
    <property type="entry name" value="TRAP_DctP_sf"/>
</dbReference>
<feature type="chain" id="PRO_5036784479" evidence="5">
    <location>
        <begin position="24"/>
        <end position="337"/>
    </location>
</feature>
<evidence type="ECO:0000256" key="2">
    <source>
        <dbReference type="ARBA" id="ARBA00009023"/>
    </source>
</evidence>
<dbReference type="Gene3D" id="3.40.190.170">
    <property type="entry name" value="Bacterial extracellular solute-binding protein, family 7"/>
    <property type="match status" value="1"/>
</dbReference>
<protein>
    <submittedName>
        <fullName evidence="6">DctP family TRAP transporter solute-binding subunit</fullName>
    </submittedName>
</protein>
<keyword evidence="4 5" id="KW-0732">Signal</keyword>
<dbReference type="GO" id="GO:0055085">
    <property type="term" value="P:transmembrane transport"/>
    <property type="evidence" value="ECO:0007669"/>
    <property type="project" value="InterPro"/>
</dbReference>
<comment type="subcellular location">
    <subcellularLocation>
        <location evidence="1">Cell envelope</location>
    </subcellularLocation>
</comment>
<evidence type="ECO:0000256" key="3">
    <source>
        <dbReference type="ARBA" id="ARBA00022448"/>
    </source>
</evidence>
<keyword evidence="3" id="KW-0813">Transport</keyword>
<evidence type="ECO:0000256" key="5">
    <source>
        <dbReference type="SAM" id="SignalP"/>
    </source>
</evidence>
<dbReference type="NCBIfam" id="NF037995">
    <property type="entry name" value="TRAP_S1"/>
    <property type="match status" value="1"/>
</dbReference>
<comment type="similarity">
    <text evidence="2">Belongs to the bacterial solute-binding protein 7 family.</text>
</comment>
<dbReference type="InterPro" id="IPR004682">
    <property type="entry name" value="TRAP_DctP"/>
</dbReference>
<sequence length="337" mass="37277">MSKAILALAVGAAMLAGSLSANAAPIDLKISVPSVPSDIHTQALKMFKTDLEKAAPGQFNVEIYDSGSLFKQGADTDAVERGNLQMTYLSFQLIADQLPQYGLLTMPYLFRSAQHYDDFMKSKLGDQFKADVEQAMNIRLLAPCYLGTRELNLRKQMKVDTPDDLKGVKMRMPDSDAWLFMGKALGANPVPMPFGDVYLGLQTGTIDAQDNPLPTDYAAKFYEVTKQITMTKHLVDAINLVIGADVWNKLDDSQKAAVQNAADAACKWNDTKRKAEEDKLVDFFKSKGLAVTNPDISAFREHVQKYYLDSDRSKQWTSGWVDQINAMAPKADASKKN</sequence>
<dbReference type="Pfam" id="PF03480">
    <property type="entry name" value="DctP"/>
    <property type="match status" value="1"/>
</dbReference>
<dbReference type="NCBIfam" id="TIGR00787">
    <property type="entry name" value="dctP"/>
    <property type="match status" value="1"/>
</dbReference>
<accession>A0A939JX78</accession>
<dbReference type="EMBL" id="JAFMPP010000008">
    <property type="protein sequence ID" value="MBO0663081.1"/>
    <property type="molecule type" value="Genomic_DNA"/>
</dbReference>
<evidence type="ECO:0000256" key="4">
    <source>
        <dbReference type="ARBA" id="ARBA00022729"/>
    </source>
</evidence>
<dbReference type="InterPro" id="IPR018389">
    <property type="entry name" value="DctP_fam"/>
</dbReference>
<evidence type="ECO:0000313" key="6">
    <source>
        <dbReference type="EMBL" id="MBO0663081.1"/>
    </source>
</evidence>